<organism evidence="1 2">
    <name type="scientific">Lodderomyces beijingensis</name>
    <dbReference type="NCBI Taxonomy" id="1775926"/>
    <lineage>
        <taxon>Eukaryota</taxon>
        <taxon>Fungi</taxon>
        <taxon>Dikarya</taxon>
        <taxon>Ascomycota</taxon>
        <taxon>Saccharomycotina</taxon>
        <taxon>Pichiomycetes</taxon>
        <taxon>Debaryomycetaceae</taxon>
        <taxon>Candida/Lodderomyces clade</taxon>
        <taxon>Lodderomyces</taxon>
    </lineage>
</organism>
<dbReference type="GeneID" id="92206655"/>
<dbReference type="Proteomes" id="UP001497383">
    <property type="component" value="Chromosome 2"/>
</dbReference>
<gene>
    <name evidence="1" type="ORF">LODBEIA_P14590</name>
</gene>
<accession>A0ABP0ZJ51</accession>
<keyword evidence="2" id="KW-1185">Reference proteome</keyword>
<dbReference type="EMBL" id="OZ022406">
    <property type="protein sequence ID" value="CAK9436965.1"/>
    <property type="molecule type" value="Genomic_DNA"/>
</dbReference>
<dbReference type="RefSeq" id="XP_066828397.1">
    <property type="nucleotide sequence ID" value="XM_066971349.1"/>
</dbReference>
<protein>
    <submittedName>
        <fullName evidence="1">Uncharacterized protein</fullName>
    </submittedName>
</protein>
<proteinExistence type="predicted"/>
<evidence type="ECO:0000313" key="1">
    <source>
        <dbReference type="EMBL" id="CAK9436965.1"/>
    </source>
</evidence>
<name>A0ABP0ZJ51_9ASCO</name>
<reference evidence="1 2" key="1">
    <citation type="submission" date="2024-03" db="EMBL/GenBank/DDBJ databases">
        <authorList>
            <person name="Brejova B."/>
        </authorList>
    </citation>
    <scope>NUCLEOTIDE SEQUENCE [LARGE SCALE GENOMIC DNA]</scope>
    <source>
        <strain evidence="1 2">CBS 14171</strain>
    </source>
</reference>
<evidence type="ECO:0000313" key="2">
    <source>
        <dbReference type="Proteomes" id="UP001497383"/>
    </source>
</evidence>
<sequence>MAGLRTVLLGLIIFYSTYLYNYKCSKLTPIQEVENVVFSHPLNHQHQTLCELLHGGVDKVEPYLVKTKGFLDEHVHSHPLFIKLGIHEKAECAQAQFKAHVYPFVEQLYEYTESFEANTYDQLNEYYQKAQQFVSGKLKQD</sequence>